<feature type="domain" description="HTH hxlR-type" evidence="4">
    <location>
        <begin position="29"/>
        <end position="129"/>
    </location>
</feature>
<dbReference type="InterPro" id="IPR011991">
    <property type="entry name" value="ArsR-like_HTH"/>
</dbReference>
<dbReference type="Proteomes" id="UP001501624">
    <property type="component" value="Unassembled WGS sequence"/>
</dbReference>
<sequence>MRGGIGCEEGTFLISRYLVDTVQSYLRACPARTVLDALANKWTLLVLSFLRRSDGPVRFNELRRRLEGITQKSLTQTLRALERDGLVDRAVYPTVPPRVEYSLTALGTQVGDMFNVLGEWAEEHVGEILAAREAFDNRPAPEPVR</sequence>
<keyword evidence="3" id="KW-0804">Transcription</keyword>
<dbReference type="PANTHER" id="PTHR33204:SF18">
    <property type="entry name" value="TRANSCRIPTIONAL REGULATORY PROTEIN"/>
    <property type="match status" value="1"/>
</dbReference>
<dbReference type="PANTHER" id="PTHR33204">
    <property type="entry name" value="TRANSCRIPTIONAL REGULATOR, MARR FAMILY"/>
    <property type="match status" value="1"/>
</dbReference>
<gene>
    <name evidence="5" type="ORF">GCM10022380_26670</name>
</gene>
<keyword evidence="6" id="KW-1185">Reference proteome</keyword>
<dbReference type="CDD" id="cd00090">
    <property type="entry name" value="HTH_ARSR"/>
    <property type="match status" value="1"/>
</dbReference>
<dbReference type="InterPro" id="IPR002577">
    <property type="entry name" value="HTH_HxlR"/>
</dbReference>
<name>A0ABP7HYV2_9PSEU</name>
<dbReference type="InterPro" id="IPR036390">
    <property type="entry name" value="WH_DNA-bd_sf"/>
</dbReference>
<reference evidence="6" key="1">
    <citation type="journal article" date="2019" name="Int. J. Syst. Evol. Microbiol.">
        <title>The Global Catalogue of Microorganisms (GCM) 10K type strain sequencing project: providing services to taxonomists for standard genome sequencing and annotation.</title>
        <authorList>
            <consortium name="The Broad Institute Genomics Platform"/>
            <consortium name="The Broad Institute Genome Sequencing Center for Infectious Disease"/>
            <person name="Wu L."/>
            <person name="Ma J."/>
        </authorList>
    </citation>
    <scope>NUCLEOTIDE SEQUENCE [LARGE SCALE GENOMIC DNA]</scope>
    <source>
        <strain evidence="6">JCM 17017</strain>
    </source>
</reference>
<accession>A0ABP7HYV2</accession>
<evidence type="ECO:0000313" key="6">
    <source>
        <dbReference type="Proteomes" id="UP001501624"/>
    </source>
</evidence>
<dbReference type="EMBL" id="BAABCM010000003">
    <property type="protein sequence ID" value="GAA3807717.1"/>
    <property type="molecule type" value="Genomic_DNA"/>
</dbReference>
<evidence type="ECO:0000256" key="1">
    <source>
        <dbReference type="ARBA" id="ARBA00023015"/>
    </source>
</evidence>
<dbReference type="InterPro" id="IPR036388">
    <property type="entry name" value="WH-like_DNA-bd_sf"/>
</dbReference>
<dbReference type="SUPFAM" id="SSF46785">
    <property type="entry name" value="Winged helix' DNA-binding domain"/>
    <property type="match status" value="1"/>
</dbReference>
<keyword evidence="1" id="KW-0805">Transcription regulation</keyword>
<organism evidence="5 6">
    <name type="scientific">Amycolatopsis tucumanensis</name>
    <dbReference type="NCBI Taxonomy" id="401106"/>
    <lineage>
        <taxon>Bacteria</taxon>
        <taxon>Bacillati</taxon>
        <taxon>Actinomycetota</taxon>
        <taxon>Actinomycetes</taxon>
        <taxon>Pseudonocardiales</taxon>
        <taxon>Pseudonocardiaceae</taxon>
        <taxon>Amycolatopsis</taxon>
    </lineage>
</organism>
<dbReference type="Pfam" id="PF01638">
    <property type="entry name" value="HxlR"/>
    <property type="match status" value="1"/>
</dbReference>
<comment type="caution">
    <text evidence="5">The sequence shown here is derived from an EMBL/GenBank/DDBJ whole genome shotgun (WGS) entry which is preliminary data.</text>
</comment>
<evidence type="ECO:0000256" key="3">
    <source>
        <dbReference type="ARBA" id="ARBA00023163"/>
    </source>
</evidence>
<proteinExistence type="predicted"/>
<dbReference type="Gene3D" id="1.10.10.10">
    <property type="entry name" value="Winged helix-like DNA-binding domain superfamily/Winged helix DNA-binding domain"/>
    <property type="match status" value="1"/>
</dbReference>
<evidence type="ECO:0000256" key="2">
    <source>
        <dbReference type="ARBA" id="ARBA00023125"/>
    </source>
</evidence>
<dbReference type="PROSITE" id="PS51118">
    <property type="entry name" value="HTH_HXLR"/>
    <property type="match status" value="1"/>
</dbReference>
<keyword evidence="2" id="KW-0238">DNA-binding</keyword>
<protein>
    <submittedName>
        <fullName evidence="5">Helix-turn-helix domain-containing protein</fullName>
    </submittedName>
</protein>
<evidence type="ECO:0000259" key="4">
    <source>
        <dbReference type="PROSITE" id="PS51118"/>
    </source>
</evidence>
<evidence type="ECO:0000313" key="5">
    <source>
        <dbReference type="EMBL" id="GAA3807717.1"/>
    </source>
</evidence>